<feature type="compositionally biased region" description="Polar residues" evidence="2">
    <location>
        <begin position="494"/>
        <end position="506"/>
    </location>
</feature>
<proteinExistence type="predicted"/>
<gene>
    <name evidence="3" type="ORF">F1559_000837</name>
</gene>
<feature type="region of interest" description="Disordered" evidence="2">
    <location>
        <begin position="322"/>
        <end position="362"/>
    </location>
</feature>
<comment type="caution">
    <text evidence="3">The sequence shown here is derived from an EMBL/GenBank/DDBJ whole genome shotgun (WGS) entry which is preliminary data.</text>
</comment>
<keyword evidence="4" id="KW-1185">Reference proteome</keyword>
<protein>
    <submittedName>
        <fullName evidence="3">Uncharacterized protein</fullName>
    </submittedName>
</protein>
<keyword evidence="1" id="KW-0175">Coiled coil</keyword>
<evidence type="ECO:0000313" key="4">
    <source>
        <dbReference type="Proteomes" id="UP000530660"/>
    </source>
</evidence>
<feature type="region of interest" description="Disordered" evidence="2">
    <location>
        <begin position="185"/>
        <end position="224"/>
    </location>
</feature>
<feature type="coiled-coil region" evidence="1">
    <location>
        <begin position="385"/>
        <end position="412"/>
    </location>
</feature>
<evidence type="ECO:0000313" key="3">
    <source>
        <dbReference type="EMBL" id="KAF6003196.1"/>
    </source>
</evidence>
<accession>A0A7J7IJB0</accession>
<feature type="compositionally biased region" description="Low complexity" evidence="2">
    <location>
        <begin position="350"/>
        <end position="360"/>
    </location>
</feature>
<evidence type="ECO:0000256" key="1">
    <source>
        <dbReference type="SAM" id="Coils"/>
    </source>
</evidence>
<sequence length="630" mass="69548">MNRREKNSRKSMETSSSCGRNLSALGLANLSAPDLKNSSETDDPSLGMSLGSHGRGIFYDESNIENSLPVEESTSCLSKLALNRSSQSLSQSTESIPPLVDRLSGNRLQSGIFSIHHMDTDTVLRERDILMGYLGEHLDQVGAESLSRSRDTAVGDEPCRNADSFREAADGEQLNLLATLQSETKELVTGPNRRPSSSGLPLSSGITPDERSAQGLLHPAPQTPELQEPLAGMFTSACPANELNALPDNSLRGSDRNMAENPTLSPLCDDPDGGIMNTLQSYDSKQYAGPVPFQNWDGKCPNGGLSCLLRQTEGCVSAASSEVQAARRERPRAEQLSAYSSTENDCRTKSSSNSPESRSSICPHSVAEDASISTIFAEPRSTEMVESLRRHVEELEIERTRLLNELDLMRLNMERRFGLVEREIAETKISIIRSLSSGDPSEKFEVSESAVSEFQPFGPASARQSNAQHSNFHDFVGCTQTVTSDRDRAGTGNAEASGNRQCSDESLNSRRSDFTGPRSVMEIRSVVARELHKTDVYGNMLKAWQAVFKPLGKHVDRNLFREAVIRLLRNQWLSDRRVSDAQKLTTNFVHPPDDLILEFWKDVVGANENATMQWKHYVDLYGSFRDREPN</sequence>
<dbReference type="AlphaFoldDB" id="A0A7J7IJB0"/>
<feature type="region of interest" description="Disordered" evidence="2">
    <location>
        <begin position="484"/>
        <end position="514"/>
    </location>
</feature>
<reference evidence="3 4" key="1">
    <citation type="journal article" date="2020" name="J. Phycol.">
        <title>Comparative genome analysis reveals Cyanidiococcus gen. nov., a new extremophilic red algal genus sister to Cyanidioschyzon (Cyanidioschyzonaceae, Rhodophyta).</title>
        <authorList>
            <person name="Liu S.-L."/>
            <person name="Chiang Y.-R."/>
            <person name="Yoon H.S."/>
            <person name="Fu H.-Y."/>
        </authorList>
    </citation>
    <scope>NUCLEOTIDE SEQUENCE [LARGE SCALE GENOMIC DNA]</scope>
    <source>
        <strain evidence="3 4">THAL066</strain>
    </source>
</reference>
<organism evidence="3 4">
    <name type="scientific">Cyanidiococcus yangmingshanensis</name>
    <dbReference type="NCBI Taxonomy" id="2690220"/>
    <lineage>
        <taxon>Eukaryota</taxon>
        <taxon>Rhodophyta</taxon>
        <taxon>Bangiophyceae</taxon>
        <taxon>Cyanidiales</taxon>
        <taxon>Cyanidiaceae</taxon>
        <taxon>Cyanidiococcus</taxon>
    </lineage>
</organism>
<dbReference type="EMBL" id="VWRR01000007">
    <property type="protein sequence ID" value="KAF6003196.1"/>
    <property type="molecule type" value="Genomic_DNA"/>
</dbReference>
<feature type="compositionally biased region" description="Low complexity" evidence="2">
    <location>
        <begin position="193"/>
        <end position="205"/>
    </location>
</feature>
<name>A0A7J7IJB0_9RHOD</name>
<evidence type="ECO:0000256" key="2">
    <source>
        <dbReference type="SAM" id="MobiDB-lite"/>
    </source>
</evidence>
<dbReference type="OrthoDB" id="10614700at2759"/>
<dbReference type="Proteomes" id="UP000530660">
    <property type="component" value="Unassembled WGS sequence"/>
</dbReference>